<dbReference type="AlphaFoldDB" id="A0A809SCS9"/>
<protein>
    <submittedName>
        <fullName evidence="2">Uncharacterized protein</fullName>
    </submittedName>
</protein>
<name>A0A809SCS9_9BACT</name>
<gene>
    <name evidence="2" type="ORF">NPRO_00990</name>
</gene>
<reference evidence="2" key="1">
    <citation type="journal article" name="DNA Res.">
        <title>The physiological potential of anammox bacteria as revealed by their core genome structure.</title>
        <authorList>
            <person name="Okubo T."/>
            <person name="Toyoda A."/>
            <person name="Fukuhara K."/>
            <person name="Uchiyama I."/>
            <person name="Harigaya Y."/>
            <person name="Kuroiwa M."/>
            <person name="Suzuki T."/>
            <person name="Murakami Y."/>
            <person name="Suwa Y."/>
            <person name="Takami H."/>
        </authorList>
    </citation>
    <scope>NUCLEOTIDE SEQUENCE</scope>
    <source>
        <strain evidence="2">317325-2</strain>
    </source>
</reference>
<dbReference type="KEGG" id="npy:NPRO_00990"/>
<sequence length="212" mass="22590">MAQMNRKLIYGGLGIVVVAAWVMTSSEPTAGQKSRSIPRPKAAKAAGFTEEDYSAKFDRLNEPPRDAFMPVVARSGGSAIGPNVVPAEFAGGEVDWVFTGRFVEDGVPRALVENKSSGEWVFLGAGQSWKSCSVQSIGPDSLTLQGRSGRTATLTPVTEYEELTPSGSGALRPFAPPVSGEIGRGVALRPEPTGNDFSNNNRRMDQDANEEE</sequence>
<dbReference type="EMBL" id="AP021858">
    <property type="protein sequence ID" value="BBO22504.1"/>
    <property type="molecule type" value="Genomic_DNA"/>
</dbReference>
<accession>A0A809SCS9</accession>
<evidence type="ECO:0000313" key="2">
    <source>
        <dbReference type="EMBL" id="BBO22504.1"/>
    </source>
</evidence>
<evidence type="ECO:0000256" key="1">
    <source>
        <dbReference type="SAM" id="MobiDB-lite"/>
    </source>
</evidence>
<proteinExistence type="predicted"/>
<organism evidence="2 3">
    <name type="scientific">Candidatus Nitrosymbiomonas proteolyticus</name>
    <dbReference type="NCBI Taxonomy" id="2608984"/>
    <lineage>
        <taxon>Bacteria</taxon>
        <taxon>Bacillati</taxon>
        <taxon>Armatimonadota</taxon>
        <taxon>Armatimonadota incertae sedis</taxon>
        <taxon>Candidatus Nitrosymbiomonas</taxon>
    </lineage>
</organism>
<dbReference type="Proteomes" id="UP000662873">
    <property type="component" value="Chromosome"/>
</dbReference>
<feature type="region of interest" description="Disordered" evidence="1">
    <location>
        <begin position="163"/>
        <end position="212"/>
    </location>
</feature>
<evidence type="ECO:0000313" key="3">
    <source>
        <dbReference type="Proteomes" id="UP000662873"/>
    </source>
</evidence>